<evidence type="ECO:0000256" key="1">
    <source>
        <dbReference type="SAM" id="MobiDB-lite"/>
    </source>
</evidence>
<feature type="region of interest" description="Disordered" evidence="1">
    <location>
        <begin position="45"/>
        <end position="67"/>
    </location>
</feature>
<sequence length="97" mass="11305">MDTRGRYLGAPRQKGTKNKQTDRKRIFHEGAINKAVVVEEFEAKGVDRPKGSQEEQEKMKEETVDVKREDAFFDEPLPWIEDAEDAKLCTEKRSPYF</sequence>
<dbReference type="Proteomes" id="UP001359485">
    <property type="component" value="Unassembled WGS sequence"/>
</dbReference>
<gene>
    <name evidence="2" type="ORF">RUM44_007645</name>
</gene>
<name>A0ABR1B712_POLSC</name>
<organism evidence="2 3">
    <name type="scientific">Polyplax serrata</name>
    <name type="common">Common mouse louse</name>
    <dbReference type="NCBI Taxonomy" id="468196"/>
    <lineage>
        <taxon>Eukaryota</taxon>
        <taxon>Metazoa</taxon>
        <taxon>Ecdysozoa</taxon>
        <taxon>Arthropoda</taxon>
        <taxon>Hexapoda</taxon>
        <taxon>Insecta</taxon>
        <taxon>Pterygota</taxon>
        <taxon>Neoptera</taxon>
        <taxon>Paraneoptera</taxon>
        <taxon>Psocodea</taxon>
        <taxon>Troctomorpha</taxon>
        <taxon>Phthiraptera</taxon>
        <taxon>Anoplura</taxon>
        <taxon>Polyplacidae</taxon>
        <taxon>Polyplax</taxon>
    </lineage>
</organism>
<protein>
    <submittedName>
        <fullName evidence="2">Uncharacterized protein</fullName>
    </submittedName>
</protein>
<proteinExistence type="predicted"/>
<comment type="caution">
    <text evidence="2">The sequence shown here is derived from an EMBL/GenBank/DDBJ whole genome shotgun (WGS) entry which is preliminary data.</text>
</comment>
<dbReference type="EMBL" id="JAWJWF010000002">
    <property type="protein sequence ID" value="KAK6637231.1"/>
    <property type="molecule type" value="Genomic_DNA"/>
</dbReference>
<accession>A0ABR1B712</accession>
<feature type="region of interest" description="Disordered" evidence="1">
    <location>
        <begin position="1"/>
        <end position="22"/>
    </location>
</feature>
<reference evidence="2 3" key="1">
    <citation type="submission" date="2023-09" db="EMBL/GenBank/DDBJ databases">
        <title>Genomes of two closely related lineages of the louse Polyplax serrata with different host specificities.</title>
        <authorList>
            <person name="Martinu J."/>
            <person name="Tarabai H."/>
            <person name="Stefka J."/>
            <person name="Hypsa V."/>
        </authorList>
    </citation>
    <scope>NUCLEOTIDE SEQUENCE [LARGE SCALE GENOMIC DNA]</scope>
    <source>
        <strain evidence="2">98ZLc_SE</strain>
    </source>
</reference>
<evidence type="ECO:0000313" key="3">
    <source>
        <dbReference type="Proteomes" id="UP001359485"/>
    </source>
</evidence>
<evidence type="ECO:0000313" key="2">
    <source>
        <dbReference type="EMBL" id="KAK6637231.1"/>
    </source>
</evidence>
<keyword evidence="3" id="KW-1185">Reference proteome</keyword>